<protein>
    <submittedName>
        <fullName evidence="3">D-amino acid dehydrogenase family protein in hydroxy-L-proline catabolic cluster</fullName>
        <ecNumber evidence="3">1.4.99.6</ecNumber>
    </submittedName>
</protein>
<reference evidence="3 4" key="2">
    <citation type="journal article" date="2017" name="Int. J. Syst. Evol. Microbiol.">
        <title>Pseudomonas furukawaii sp. nov., a polychlorinated biphenyl-degrading bacterium isolated from biphenyl-contaminated soil in Japan.</title>
        <authorList>
            <person name="Kimura N."/>
            <person name="Watanabe T."/>
            <person name="Suenaga H."/>
            <person name="Fujihara H."/>
            <person name="Futagami T."/>
            <person name="Goto M."/>
            <person name="Hanada S."/>
            <person name="Hirose J."/>
        </authorList>
    </citation>
    <scope>NUCLEOTIDE SEQUENCE [LARGE SCALE GENOMIC DNA]</scope>
    <source>
        <strain evidence="4">DSM 10086 / NBRC 110670 / KF707</strain>
    </source>
</reference>
<name>A0AAD1C061_METFU</name>
<dbReference type="EMBL" id="AP014862">
    <property type="protein sequence ID" value="BAU74181.1"/>
    <property type="molecule type" value="Genomic_DNA"/>
</dbReference>
<dbReference type="Gene3D" id="3.30.9.10">
    <property type="entry name" value="D-Amino Acid Oxidase, subunit A, domain 2"/>
    <property type="match status" value="1"/>
</dbReference>
<dbReference type="GO" id="GO:0016491">
    <property type="term" value="F:oxidoreductase activity"/>
    <property type="evidence" value="ECO:0007669"/>
    <property type="project" value="UniProtKB-KW"/>
</dbReference>
<proteinExistence type="predicted"/>
<dbReference type="EC" id="1.4.99.6" evidence="3"/>
<evidence type="ECO:0000313" key="3">
    <source>
        <dbReference type="EMBL" id="BAU74181.1"/>
    </source>
</evidence>
<dbReference type="Gene3D" id="3.50.50.60">
    <property type="entry name" value="FAD/NAD(P)-binding domain"/>
    <property type="match status" value="2"/>
</dbReference>
<gene>
    <name evidence="3" type="ORF">KF707C_24930</name>
</gene>
<evidence type="ECO:0000256" key="1">
    <source>
        <dbReference type="ARBA" id="ARBA00023002"/>
    </source>
</evidence>
<keyword evidence="4" id="KW-1185">Reference proteome</keyword>
<accession>A0AAD1C061</accession>
<organism evidence="3 4">
    <name type="scientific">Metapseudomonas furukawaii</name>
    <name type="common">Pseudomonas furukawaii</name>
    <dbReference type="NCBI Taxonomy" id="1149133"/>
    <lineage>
        <taxon>Bacteria</taxon>
        <taxon>Pseudomonadati</taxon>
        <taxon>Pseudomonadota</taxon>
        <taxon>Gammaproteobacteria</taxon>
        <taxon>Pseudomonadales</taxon>
        <taxon>Pseudomonadaceae</taxon>
        <taxon>Metapseudomonas</taxon>
    </lineage>
</organism>
<dbReference type="SUPFAM" id="SSF51905">
    <property type="entry name" value="FAD/NAD(P)-binding domain"/>
    <property type="match status" value="1"/>
</dbReference>
<dbReference type="InterPro" id="IPR006076">
    <property type="entry name" value="FAD-dep_OxRdtase"/>
</dbReference>
<dbReference type="Pfam" id="PF01266">
    <property type="entry name" value="DAO"/>
    <property type="match status" value="1"/>
</dbReference>
<evidence type="ECO:0000313" key="4">
    <source>
        <dbReference type="Proteomes" id="UP000218554"/>
    </source>
</evidence>
<dbReference type="RefSeq" id="WP_003452086.1">
    <property type="nucleotide sequence ID" value="NZ_AJMR01000159.1"/>
</dbReference>
<dbReference type="SUPFAM" id="SSF54373">
    <property type="entry name" value="FAD-linked reductases, C-terminal domain"/>
    <property type="match status" value="1"/>
</dbReference>
<dbReference type="PROSITE" id="PS51257">
    <property type="entry name" value="PROKAR_LIPOPROTEIN"/>
    <property type="match status" value="1"/>
</dbReference>
<reference evidence="4" key="1">
    <citation type="submission" date="2015-05" db="EMBL/GenBank/DDBJ databases">
        <title>Draft genome sequencing of a biphenyl-degrading bacterium, Pseudomonas balearica KF707 (=NBRC110670).</title>
        <authorList>
            <person name="Kimura N."/>
            <person name="Hirose J."/>
            <person name="Watanabe T."/>
            <person name="Suenaga H."/>
            <person name="Fujihara H."/>
            <person name="Noguchi M."/>
            <person name="Hashimoto M."/>
            <person name="Shimodaira J."/>
            <person name="Tsuchikane K."/>
            <person name="Hosoyama A."/>
            <person name="Yamazoe A."/>
            <person name="Fujita N."/>
            <person name="Furukawa K."/>
        </authorList>
    </citation>
    <scope>NUCLEOTIDE SEQUENCE [LARGE SCALE GENOMIC DNA]</scope>
    <source>
        <strain evidence="4">DSM 10086 / NBRC 110670 / KF707</strain>
    </source>
</reference>
<dbReference type="PANTHER" id="PTHR13847">
    <property type="entry name" value="SARCOSINE DEHYDROGENASE-RELATED"/>
    <property type="match status" value="1"/>
</dbReference>
<dbReference type="GO" id="GO:0005737">
    <property type="term" value="C:cytoplasm"/>
    <property type="evidence" value="ECO:0007669"/>
    <property type="project" value="TreeGrafter"/>
</dbReference>
<keyword evidence="1 3" id="KW-0560">Oxidoreductase</keyword>
<sequence length="423" mass="45919">MSRSQSERTAEIDVAVVGAGVIGMACALDLARQGKRVQVFDPEGPGQGASFGNAGHLATEQVFPIADLSILKRLPAMLLDPMGPLRLDWTYLPRAMPWFIRLLLNLRPAPFQRTVAGLRALNDASLAAWQRLLQSIGHAGLLKEDGSLLAFERPESREALLALQARMGGQGVPVEYWEAGAVQAAAPQLSERILGGLFFPATGHFIDPHRVVCALLDAAEALGVAFHRQRVIDGQLLPDGVALRLGSGSVRARQVLIACGAHSAAMTERLTGTRTPLDTERGYHLMLPREHGRLPFAVTSFERKFIMTPMEGGLRLAGTVEFAGLEKPANMARAWQLHRLSQGLFRHDLDAEAASPWMGFRPSLPDSLPVIDRACGGRVLLAFGHQHLGLTQAAITAEHIGRLARGQAVDGLDAYRLDRFCWT</sequence>
<dbReference type="PANTHER" id="PTHR13847:SF289">
    <property type="entry name" value="GLYCINE OXIDASE"/>
    <property type="match status" value="1"/>
</dbReference>
<dbReference type="AlphaFoldDB" id="A0AAD1C061"/>
<dbReference type="InterPro" id="IPR036188">
    <property type="entry name" value="FAD/NAD-bd_sf"/>
</dbReference>
<feature type="domain" description="FAD dependent oxidoreductase" evidence="2">
    <location>
        <begin position="13"/>
        <end position="401"/>
    </location>
</feature>
<dbReference type="Proteomes" id="UP000218554">
    <property type="component" value="Chromosome"/>
</dbReference>
<dbReference type="KEGG" id="pfuw:KF707C_24930"/>
<evidence type="ECO:0000259" key="2">
    <source>
        <dbReference type="Pfam" id="PF01266"/>
    </source>
</evidence>